<evidence type="ECO:0000256" key="4">
    <source>
        <dbReference type="ARBA" id="ARBA00022980"/>
    </source>
</evidence>
<dbReference type="GO" id="GO:0003735">
    <property type="term" value="F:structural constituent of ribosome"/>
    <property type="evidence" value="ECO:0007669"/>
    <property type="project" value="InterPro"/>
</dbReference>
<dbReference type="NCBIfam" id="NF004363">
    <property type="entry name" value="PRK05738.2-4"/>
    <property type="match status" value="1"/>
</dbReference>
<dbReference type="EMBL" id="DMZY01000231">
    <property type="protein sequence ID" value="HAV93065.1"/>
    <property type="molecule type" value="Genomic_DNA"/>
</dbReference>
<evidence type="ECO:0000256" key="3">
    <source>
        <dbReference type="ARBA" id="ARBA00022884"/>
    </source>
</evidence>
<dbReference type="Gene3D" id="3.30.70.330">
    <property type="match status" value="1"/>
</dbReference>
<dbReference type="InterPro" id="IPR012678">
    <property type="entry name" value="Ribosomal_uL23/eL15/eS24_sf"/>
</dbReference>
<comment type="subunit">
    <text evidence="6">Part of the 50S ribosomal subunit. Contacts protein L29, and trigger factor when it is bound to the ribosome.</text>
</comment>
<dbReference type="NCBIfam" id="NF004359">
    <property type="entry name" value="PRK05738.1-3"/>
    <property type="match status" value="1"/>
</dbReference>
<keyword evidence="3 6" id="KW-0694">RNA-binding</keyword>
<dbReference type="GO" id="GO:0006412">
    <property type="term" value="P:translation"/>
    <property type="evidence" value="ECO:0007669"/>
    <property type="project" value="UniProtKB-UniRule"/>
</dbReference>
<dbReference type="Proteomes" id="UP000264062">
    <property type="component" value="Unassembled WGS sequence"/>
</dbReference>
<dbReference type="SUPFAM" id="SSF54189">
    <property type="entry name" value="Ribosomal proteins S24e, L23 and L15e"/>
    <property type="match status" value="1"/>
</dbReference>
<dbReference type="InterPro" id="IPR013025">
    <property type="entry name" value="Ribosomal_uL23-like"/>
</dbReference>
<comment type="function">
    <text evidence="6">One of the early assembly proteins it binds 23S rRNA. One of the proteins that surrounds the polypeptide exit tunnel on the outside of the ribosome. Forms the main docking site for trigger factor binding to the ribosome.</text>
</comment>
<reference evidence="8 9" key="1">
    <citation type="journal article" date="2018" name="Nat. Biotechnol.">
        <title>A standardized bacterial taxonomy based on genome phylogeny substantially revises the tree of life.</title>
        <authorList>
            <person name="Parks D.H."/>
            <person name="Chuvochina M."/>
            <person name="Waite D.W."/>
            <person name="Rinke C."/>
            <person name="Skarshewski A."/>
            <person name="Chaumeil P.A."/>
            <person name="Hugenholtz P."/>
        </authorList>
    </citation>
    <scope>NUCLEOTIDE SEQUENCE [LARGE SCALE GENOMIC DNA]</scope>
    <source>
        <strain evidence="8">UBA9956</strain>
    </source>
</reference>
<organism evidence="8 9">
    <name type="scientific">candidate division WOR-3 bacterium</name>
    <dbReference type="NCBI Taxonomy" id="2052148"/>
    <lineage>
        <taxon>Bacteria</taxon>
        <taxon>Bacteria division WOR-3</taxon>
    </lineage>
</organism>
<keyword evidence="4 6" id="KW-0689">Ribosomal protein</keyword>
<evidence type="ECO:0000256" key="2">
    <source>
        <dbReference type="ARBA" id="ARBA00022730"/>
    </source>
</evidence>
<evidence type="ECO:0000256" key="5">
    <source>
        <dbReference type="ARBA" id="ARBA00023274"/>
    </source>
</evidence>
<accession>A0A350HBZ9</accession>
<dbReference type="GO" id="GO:0005840">
    <property type="term" value="C:ribosome"/>
    <property type="evidence" value="ECO:0007669"/>
    <property type="project" value="UniProtKB-KW"/>
</dbReference>
<dbReference type="InterPro" id="IPR001014">
    <property type="entry name" value="Ribosomal_uL23_CS"/>
</dbReference>
<evidence type="ECO:0000256" key="1">
    <source>
        <dbReference type="ARBA" id="ARBA00006700"/>
    </source>
</evidence>
<dbReference type="GO" id="GO:1990904">
    <property type="term" value="C:ribonucleoprotein complex"/>
    <property type="evidence" value="ECO:0007669"/>
    <property type="project" value="UniProtKB-KW"/>
</dbReference>
<dbReference type="FunFam" id="3.30.70.330:FF:000001">
    <property type="entry name" value="50S ribosomal protein L23"/>
    <property type="match status" value="1"/>
</dbReference>
<evidence type="ECO:0000313" key="9">
    <source>
        <dbReference type="Proteomes" id="UP000264062"/>
    </source>
</evidence>
<comment type="similarity">
    <text evidence="1 6 7">Belongs to the universal ribosomal protein uL23 family.</text>
</comment>
<dbReference type="GO" id="GO:0019843">
    <property type="term" value="F:rRNA binding"/>
    <property type="evidence" value="ECO:0007669"/>
    <property type="project" value="UniProtKB-UniRule"/>
</dbReference>
<evidence type="ECO:0000256" key="7">
    <source>
        <dbReference type="RuleBase" id="RU003934"/>
    </source>
</evidence>
<dbReference type="HAMAP" id="MF_01369_B">
    <property type="entry name" value="Ribosomal_uL23_B"/>
    <property type="match status" value="1"/>
</dbReference>
<gene>
    <name evidence="6" type="primary">rplW</name>
    <name evidence="8" type="ORF">DCW38_07805</name>
</gene>
<name>A0A350HBZ9_UNCW3</name>
<evidence type="ECO:0000313" key="8">
    <source>
        <dbReference type="EMBL" id="HAV93065.1"/>
    </source>
</evidence>
<dbReference type="AlphaFoldDB" id="A0A350HBZ9"/>
<proteinExistence type="inferred from homology"/>
<dbReference type="Pfam" id="PF00276">
    <property type="entry name" value="Ribosomal_L23"/>
    <property type="match status" value="1"/>
</dbReference>
<dbReference type="PANTHER" id="PTHR11620">
    <property type="entry name" value="60S RIBOSOMAL PROTEIN L23A"/>
    <property type="match status" value="1"/>
</dbReference>
<keyword evidence="2 6" id="KW-0699">rRNA-binding</keyword>
<evidence type="ECO:0000256" key="6">
    <source>
        <dbReference type="HAMAP-Rule" id="MF_01369"/>
    </source>
</evidence>
<sequence length="96" mass="10938">MKDNKKIIINPIITEKAAYTKSAVRTYVFEVALDANKVEIKHAVEKLFNVKVSDVRTLNVLGKVKRSKFGLGKRKDTKKAYVTLKENQRIELFEGA</sequence>
<comment type="caution">
    <text evidence="8">The sequence shown here is derived from an EMBL/GenBank/DDBJ whole genome shotgun (WGS) entry which is preliminary data.</text>
</comment>
<keyword evidence="5 6" id="KW-0687">Ribonucleoprotein</keyword>
<dbReference type="PROSITE" id="PS00050">
    <property type="entry name" value="RIBOSOMAL_L23"/>
    <property type="match status" value="1"/>
</dbReference>
<protein>
    <recommendedName>
        <fullName evidence="6">Large ribosomal subunit protein uL23</fullName>
    </recommendedName>
</protein>
<dbReference type="InterPro" id="IPR012677">
    <property type="entry name" value="Nucleotide-bd_a/b_plait_sf"/>
</dbReference>